<dbReference type="NCBIfam" id="TIGR01906">
    <property type="entry name" value="integ_TIGR01906"/>
    <property type="match status" value="1"/>
</dbReference>
<gene>
    <name evidence="2" type="ORF">FYJ79_02970</name>
</gene>
<dbReference type="InterPro" id="IPR010178">
    <property type="entry name" value="Lit"/>
</dbReference>
<feature type="transmembrane region" description="Helical" evidence="1">
    <location>
        <begin position="133"/>
        <end position="151"/>
    </location>
</feature>
<evidence type="ECO:0000256" key="1">
    <source>
        <dbReference type="SAM" id="Phobius"/>
    </source>
</evidence>
<dbReference type="RefSeq" id="WP_154514483.1">
    <property type="nucleotide sequence ID" value="NZ_VUNM01000003.1"/>
</dbReference>
<dbReference type="Pfam" id="PF07314">
    <property type="entry name" value="Lit"/>
    <property type="match status" value="1"/>
</dbReference>
<feature type="transmembrane region" description="Helical" evidence="1">
    <location>
        <begin position="102"/>
        <end position="121"/>
    </location>
</feature>
<comment type="caution">
    <text evidence="2">The sequence shown here is derived from an EMBL/GenBank/DDBJ whole genome shotgun (WGS) entry which is preliminary data.</text>
</comment>
<reference evidence="2 3" key="1">
    <citation type="submission" date="2019-08" db="EMBL/GenBank/DDBJ databases">
        <title>In-depth cultivation of the pig gut microbiome towards novel bacterial diversity and tailored functional studies.</title>
        <authorList>
            <person name="Wylensek D."/>
            <person name="Hitch T.C.A."/>
            <person name="Clavel T."/>
        </authorList>
    </citation>
    <scope>NUCLEOTIDE SEQUENCE [LARGE SCALE GENOMIC DNA]</scope>
    <source>
        <strain evidence="2 3">CA-Schmier-601-WT-3</strain>
    </source>
</reference>
<proteinExistence type="predicted"/>
<keyword evidence="1" id="KW-0472">Membrane</keyword>
<dbReference type="AlphaFoldDB" id="A0A844FSX4"/>
<accession>A0A844FSX4</accession>
<organism evidence="2 3">
    <name type="scientific">Sharpea porci</name>
    <dbReference type="NCBI Taxonomy" id="2652286"/>
    <lineage>
        <taxon>Bacteria</taxon>
        <taxon>Bacillati</taxon>
        <taxon>Bacillota</taxon>
        <taxon>Erysipelotrichia</taxon>
        <taxon>Erysipelotrichales</taxon>
        <taxon>Coprobacillaceae</taxon>
        <taxon>Sharpea</taxon>
    </lineage>
</organism>
<keyword evidence="1" id="KW-1133">Transmembrane helix</keyword>
<name>A0A844FSX4_9FIRM</name>
<evidence type="ECO:0000313" key="3">
    <source>
        <dbReference type="Proteomes" id="UP000442619"/>
    </source>
</evidence>
<sequence length="223" mass="25826">MFFQLSTKKEKLITVLLSFWVITFAIILTTFLSPLLYNQQVNTFHLPKLVHMSSTQIKENYGHIIHYLSIFTNTSMQVSSKLITSKATSIHFADVKKVLGVIQIYFLLSTLILIPLIHTSLKEKRHMFFKTTPIVLIVIIGIVGSFMAMNFDSAFTLMHQLIFRNNYWLIDPSVDPIINIFPETFFLELGVILLAIIALMIVLMIIIDKYLKKCYLEEENKLY</sequence>
<dbReference type="Proteomes" id="UP000442619">
    <property type="component" value="Unassembled WGS sequence"/>
</dbReference>
<evidence type="ECO:0000313" key="2">
    <source>
        <dbReference type="EMBL" id="MST88552.1"/>
    </source>
</evidence>
<keyword evidence="1" id="KW-0812">Transmembrane</keyword>
<keyword evidence="3" id="KW-1185">Reference proteome</keyword>
<dbReference type="EMBL" id="VUNM01000003">
    <property type="protein sequence ID" value="MST88552.1"/>
    <property type="molecule type" value="Genomic_DNA"/>
</dbReference>
<feature type="transmembrane region" description="Helical" evidence="1">
    <location>
        <begin position="12"/>
        <end position="37"/>
    </location>
</feature>
<feature type="transmembrane region" description="Helical" evidence="1">
    <location>
        <begin position="185"/>
        <end position="207"/>
    </location>
</feature>
<protein>
    <submittedName>
        <fullName evidence="2">TIGR01906 family membrane protein</fullName>
    </submittedName>
</protein>